<evidence type="ECO:0000313" key="8">
    <source>
        <dbReference type="RefSeq" id="XP_019623594.1"/>
    </source>
</evidence>
<keyword evidence="1" id="KW-0433">Leucine-rich repeat</keyword>
<keyword evidence="5" id="KW-0472">Membrane</keyword>
<dbReference type="InterPro" id="IPR036179">
    <property type="entry name" value="Ig-like_dom_sf"/>
</dbReference>
<keyword evidence="2" id="KW-0732">Signal</keyword>
<keyword evidence="3" id="KW-0677">Repeat</keyword>
<keyword evidence="5" id="KW-1133">Transmembrane helix</keyword>
<dbReference type="Proteomes" id="UP000515135">
    <property type="component" value="Unplaced"/>
</dbReference>
<dbReference type="InterPro" id="IPR003598">
    <property type="entry name" value="Ig_sub2"/>
</dbReference>
<keyword evidence="4" id="KW-1015">Disulfide bond</keyword>
<dbReference type="InterPro" id="IPR007110">
    <property type="entry name" value="Ig-like_dom"/>
</dbReference>
<evidence type="ECO:0000256" key="5">
    <source>
        <dbReference type="SAM" id="Phobius"/>
    </source>
</evidence>
<dbReference type="SUPFAM" id="SSF48726">
    <property type="entry name" value="Immunoglobulin"/>
    <property type="match status" value="1"/>
</dbReference>
<dbReference type="PROSITE" id="PS50835">
    <property type="entry name" value="IG_LIKE"/>
    <property type="match status" value="1"/>
</dbReference>
<dbReference type="Gene3D" id="3.80.10.10">
    <property type="entry name" value="Ribonuclease Inhibitor"/>
    <property type="match status" value="1"/>
</dbReference>
<evidence type="ECO:0000259" key="6">
    <source>
        <dbReference type="PROSITE" id="PS50835"/>
    </source>
</evidence>
<proteinExistence type="predicted"/>
<dbReference type="KEGG" id="bbel:109469510"/>
<name>A0A6P4YPJ1_BRABE</name>
<dbReference type="SUPFAM" id="SSF52058">
    <property type="entry name" value="L domain-like"/>
    <property type="match status" value="1"/>
</dbReference>
<dbReference type="OrthoDB" id="676979at2759"/>
<feature type="domain" description="Ig-like" evidence="6">
    <location>
        <begin position="237"/>
        <end position="331"/>
    </location>
</feature>
<sequence>MFTGLGNLMTIYLYFNDISDIQDGTFSSTPEMRELYLQHNKLKRLRADMFTGLGKLEILRLYANDISDIRAGTFSSMLQLKVLYLYNNKLKSLRPDMFTGLGNLQELHLQNNEITDIYLGTFSPMPNVNRVQLFANRITIFPFEYLSDIQTLSSLYLDNNQMTTLPPVAYDVLSSIADVQIHNNHWQCDCRMVEFRLKMTKSSSFDEPITCSQPDNLSGRNLIDVNLKDLMTDCQKPNITRFARIGKYPLIQGMTLRLFCNASGIPTPEITVELPSGLEHKATEESGGRVTVLANGTIIVKEVTAQDSGQYACIAANSIDSTKAYFSAVISPKFLVPSFPLPILNILYLIAAVAGTLVVVAIVLAIWCKCCRKDRSVAVGPDSGVVVLNTSPPAVMYSGHGARVAWGHPMAMARV</sequence>
<keyword evidence="7" id="KW-1185">Reference proteome</keyword>
<feature type="transmembrane region" description="Helical" evidence="5">
    <location>
        <begin position="346"/>
        <end position="367"/>
    </location>
</feature>
<dbReference type="RefSeq" id="XP_019623594.1">
    <property type="nucleotide sequence ID" value="XM_019768035.1"/>
</dbReference>
<organism evidence="7 8">
    <name type="scientific">Branchiostoma belcheri</name>
    <name type="common">Amphioxus</name>
    <dbReference type="NCBI Taxonomy" id="7741"/>
    <lineage>
        <taxon>Eukaryota</taxon>
        <taxon>Metazoa</taxon>
        <taxon>Chordata</taxon>
        <taxon>Cephalochordata</taxon>
        <taxon>Leptocardii</taxon>
        <taxon>Amphioxiformes</taxon>
        <taxon>Branchiostomatidae</taxon>
        <taxon>Branchiostoma</taxon>
    </lineage>
</organism>
<dbReference type="SMART" id="SM00369">
    <property type="entry name" value="LRR_TYP"/>
    <property type="match status" value="6"/>
</dbReference>
<dbReference type="AlphaFoldDB" id="A0A6P4YPJ1"/>
<dbReference type="PROSITE" id="PS51450">
    <property type="entry name" value="LRR"/>
    <property type="match status" value="1"/>
</dbReference>
<evidence type="ECO:0000256" key="1">
    <source>
        <dbReference type="ARBA" id="ARBA00022614"/>
    </source>
</evidence>
<accession>A0A6P4YPJ1</accession>
<keyword evidence="5" id="KW-0812">Transmembrane</keyword>
<evidence type="ECO:0000256" key="3">
    <source>
        <dbReference type="ARBA" id="ARBA00022737"/>
    </source>
</evidence>
<dbReference type="PANTHER" id="PTHR24366:SF96">
    <property type="entry name" value="LEUCINE RICH REPEAT CONTAINING 53"/>
    <property type="match status" value="1"/>
</dbReference>
<dbReference type="InterPro" id="IPR003591">
    <property type="entry name" value="Leu-rich_rpt_typical-subtyp"/>
</dbReference>
<evidence type="ECO:0000256" key="4">
    <source>
        <dbReference type="ARBA" id="ARBA00023157"/>
    </source>
</evidence>
<dbReference type="InterPro" id="IPR032675">
    <property type="entry name" value="LRR_dom_sf"/>
</dbReference>
<evidence type="ECO:0000256" key="2">
    <source>
        <dbReference type="ARBA" id="ARBA00022729"/>
    </source>
</evidence>
<dbReference type="InterPro" id="IPR013783">
    <property type="entry name" value="Ig-like_fold"/>
</dbReference>
<dbReference type="PANTHER" id="PTHR24366">
    <property type="entry name" value="IG(IMMUNOGLOBULIN) AND LRR(LEUCINE RICH REPEAT) DOMAINS"/>
    <property type="match status" value="1"/>
</dbReference>
<dbReference type="Gene3D" id="2.60.40.10">
    <property type="entry name" value="Immunoglobulins"/>
    <property type="match status" value="1"/>
</dbReference>
<reference evidence="8" key="1">
    <citation type="submission" date="2025-08" db="UniProtKB">
        <authorList>
            <consortium name="RefSeq"/>
        </authorList>
    </citation>
    <scope>IDENTIFICATION</scope>
    <source>
        <tissue evidence="8">Gonad</tissue>
    </source>
</reference>
<dbReference type="Pfam" id="PF13855">
    <property type="entry name" value="LRR_8"/>
    <property type="match status" value="1"/>
</dbReference>
<gene>
    <name evidence="8" type="primary">LOC109469510</name>
</gene>
<protein>
    <submittedName>
        <fullName evidence="8">Leucine-rich repeat-containing protein 4C-like</fullName>
    </submittedName>
</protein>
<dbReference type="InterPro" id="IPR001611">
    <property type="entry name" value="Leu-rich_rpt"/>
</dbReference>
<dbReference type="GeneID" id="109469510"/>
<evidence type="ECO:0000313" key="7">
    <source>
        <dbReference type="Proteomes" id="UP000515135"/>
    </source>
</evidence>
<dbReference type="Pfam" id="PF13927">
    <property type="entry name" value="Ig_3"/>
    <property type="match status" value="1"/>
</dbReference>
<dbReference type="SMART" id="SM00408">
    <property type="entry name" value="IGc2"/>
    <property type="match status" value="1"/>
</dbReference>